<dbReference type="InterPro" id="IPR001356">
    <property type="entry name" value="HD"/>
</dbReference>
<feature type="compositionally biased region" description="Polar residues" evidence="6">
    <location>
        <begin position="208"/>
        <end position="217"/>
    </location>
</feature>
<evidence type="ECO:0000256" key="4">
    <source>
        <dbReference type="PROSITE-ProRule" id="PRU00108"/>
    </source>
</evidence>
<evidence type="ECO:0000256" key="5">
    <source>
        <dbReference type="RuleBase" id="RU000682"/>
    </source>
</evidence>
<evidence type="ECO:0000313" key="9">
    <source>
        <dbReference type="Proteomes" id="UP000272942"/>
    </source>
</evidence>
<feature type="compositionally biased region" description="Basic residues" evidence="6">
    <location>
        <begin position="223"/>
        <end position="232"/>
    </location>
</feature>
<comment type="subcellular location">
    <subcellularLocation>
        <location evidence="4 5">Nucleus</location>
    </subcellularLocation>
</comment>
<feature type="region of interest" description="Disordered" evidence="6">
    <location>
        <begin position="202"/>
        <end position="258"/>
    </location>
</feature>
<feature type="domain" description="Homeobox" evidence="7">
    <location>
        <begin position="136"/>
        <end position="196"/>
    </location>
</feature>
<name>A0A183ADU2_9TREM</name>
<feature type="region of interest" description="Disordered" evidence="6">
    <location>
        <begin position="455"/>
        <end position="475"/>
    </location>
</feature>
<dbReference type="AlphaFoldDB" id="A0A183ADU2"/>
<dbReference type="WBParaSite" id="ECPE_0000513901-mRNA-1">
    <property type="protein sequence ID" value="ECPE_0000513901-mRNA-1"/>
    <property type="gene ID" value="ECPE_0000513901"/>
</dbReference>
<protein>
    <submittedName>
        <fullName evidence="10">Homeobox domain-containing protein</fullName>
    </submittedName>
</protein>
<dbReference type="Gene3D" id="1.10.10.60">
    <property type="entry name" value="Homeodomain-like"/>
    <property type="match status" value="1"/>
</dbReference>
<dbReference type="InterPro" id="IPR020479">
    <property type="entry name" value="HD_metazoa"/>
</dbReference>
<feature type="DNA-binding region" description="Homeobox" evidence="4">
    <location>
        <begin position="138"/>
        <end position="197"/>
    </location>
</feature>
<dbReference type="PANTHER" id="PTHR45664:SF12">
    <property type="entry name" value="PANCREAS_DUODENUM HOMEOBOX PROTEIN 1"/>
    <property type="match status" value="1"/>
</dbReference>
<dbReference type="GO" id="GO:0005634">
    <property type="term" value="C:nucleus"/>
    <property type="evidence" value="ECO:0007669"/>
    <property type="project" value="UniProtKB-SubCell"/>
</dbReference>
<dbReference type="CDD" id="cd00086">
    <property type="entry name" value="homeodomain"/>
    <property type="match status" value="1"/>
</dbReference>
<evidence type="ECO:0000256" key="6">
    <source>
        <dbReference type="SAM" id="MobiDB-lite"/>
    </source>
</evidence>
<dbReference type="SMART" id="SM00389">
    <property type="entry name" value="HOX"/>
    <property type="match status" value="1"/>
</dbReference>
<evidence type="ECO:0000256" key="2">
    <source>
        <dbReference type="ARBA" id="ARBA00023155"/>
    </source>
</evidence>
<dbReference type="PRINTS" id="PR00024">
    <property type="entry name" value="HOMEOBOX"/>
</dbReference>
<evidence type="ECO:0000313" key="8">
    <source>
        <dbReference type="EMBL" id="VDP74629.1"/>
    </source>
</evidence>
<dbReference type="PANTHER" id="PTHR45664">
    <property type="entry name" value="PROTEIN ZERKNUELLT 1-RELATED"/>
    <property type="match status" value="1"/>
</dbReference>
<dbReference type="PROSITE" id="PS50071">
    <property type="entry name" value="HOMEOBOX_2"/>
    <property type="match status" value="1"/>
</dbReference>
<dbReference type="GO" id="GO:0045944">
    <property type="term" value="P:positive regulation of transcription by RNA polymerase II"/>
    <property type="evidence" value="ECO:0007669"/>
    <property type="project" value="UniProtKB-ARBA"/>
</dbReference>
<keyword evidence="9" id="KW-1185">Reference proteome</keyword>
<dbReference type="Proteomes" id="UP000272942">
    <property type="component" value="Unassembled WGS sequence"/>
</dbReference>
<dbReference type="EMBL" id="UZAN01041975">
    <property type="protein sequence ID" value="VDP74629.1"/>
    <property type="molecule type" value="Genomic_DNA"/>
</dbReference>
<dbReference type="SUPFAM" id="SSF46689">
    <property type="entry name" value="Homeodomain-like"/>
    <property type="match status" value="1"/>
</dbReference>
<dbReference type="OrthoDB" id="6159439at2759"/>
<evidence type="ECO:0000259" key="7">
    <source>
        <dbReference type="PROSITE" id="PS50071"/>
    </source>
</evidence>
<feature type="region of interest" description="Disordered" evidence="6">
    <location>
        <begin position="275"/>
        <end position="304"/>
    </location>
</feature>
<sequence length="475" mass="54213">MHLTNKGAIVSSINPETESVWNNKSASEWRFGQLEPQIPDAWSPGVYLHSGLSTDWYSVPIYTESGCQTSGQSHWSTDANSNSPRRITTRLCHSEEGDDENGVYQSCFADSDPLDDPHTNPVERKGPQPEDSESNRTTKRARTAYTQTQLIELEKEFWYSQYLCRPRRIEIAAALNLSEKQIKVWFQNRRMKFKRQRLNGTACPDPTVTGSGSENTVSSHSDHLRRCHHSHSLSHLSERMRTNQQANHQEQISCSNESIRGQLQPNNLFMTEVESKQANHRDGKSKTSKDLHNSHSETDNESVTTENIVRYHSVQTEGEKHFPAWEQHLPSTWTSSSCIPGYQCMSGKSIVANDPVPRPEFRMYYEQKWCLESVSHPNAHDRLEVCQPFSYWAQPELTSTEKTGNILPRDNFDLDHFTNSPGECFEQTNLLLDTYGATNLDQMNWLSTCAARSSRQGSSMNTNSPESWRALSYEI</sequence>
<evidence type="ECO:0000256" key="3">
    <source>
        <dbReference type="ARBA" id="ARBA00023242"/>
    </source>
</evidence>
<reference evidence="10" key="1">
    <citation type="submission" date="2016-06" db="UniProtKB">
        <authorList>
            <consortium name="WormBaseParasite"/>
        </authorList>
    </citation>
    <scope>IDENTIFICATION</scope>
</reference>
<proteinExistence type="predicted"/>
<accession>A0A183ADU2</accession>
<feature type="compositionally biased region" description="Basic and acidic residues" evidence="6">
    <location>
        <begin position="275"/>
        <end position="298"/>
    </location>
</feature>
<feature type="compositionally biased region" description="Polar residues" evidence="6">
    <location>
        <begin position="455"/>
        <end position="466"/>
    </location>
</feature>
<reference evidence="8 9" key="2">
    <citation type="submission" date="2018-11" db="EMBL/GenBank/DDBJ databases">
        <authorList>
            <consortium name="Pathogen Informatics"/>
        </authorList>
    </citation>
    <scope>NUCLEOTIDE SEQUENCE [LARGE SCALE GENOMIC DNA]</scope>
    <source>
        <strain evidence="8 9">Egypt</strain>
    </source>
</reference>
<keyword evidence="2 4" id="KW-0371">Homeobox</keyword>
<feature type="compositionally biased region" description="Basic and acidic residues" evidence="6">
    <location>
        <begin position="115"/>
        <end position="136"/>
    </location>
</feature>
<dbReference type="InterPro" id="IPR009057">
    <property type="entry name" value="Homeodomain-like_sf"/>
</dbReference>
<evidence type="ECO:0000313" key="10">
    <source>
        <dbReference type="WBParaSite" id="ECPE_0000513901-mRNA-1"/>
    </source>
</evidence>
<organism evidence="10">
    <name type="scientific">Echinostoma caproni</name>
    <dbReference type="NCBI Taxonomy" id="27848"/>
    <lineage>
        <taxon>Eukaryota</taxon>
        <taxon>Metazoa</taxon>
        <taxon>Spiralia</taxon>
        <taxon>Lophotrochozoa</taxon>
        <taxon>Platyhelminthes</taxon>
        <taxon>Trematoda</taxon>
        <taxon>Digenea</taxon>
        <taxon>Plagiorchiida</taxon>
        <taxon>Echinostomata</taxon>
        <taxon>Echinostomatoidea</taxon>
        <taxon>Echinostomatidae</taxon>
        <taxon>Echinostoma</taxon>
    </lineage>
</organism>
<feature type="region of interest" description="Disordered" evidence="6">
    <location>
        <begin position="95"/>
        <end position="143"/>
    </location>
</feature>
<evidence type="ECO:0000256" key="1">
    <source>
        <dbReference type="ARBA" id="ARBA00023125"/>
    </source>
</evidence>
<dbReference type="GO" id="GO:0000981">
    <property type="term" value="F:DNA-binding transcription factor activity, RNA polymerase II-specific"/>
    <property type="evidence" value="ECO:0007669"/>
    <property type="project" value="InterPro"/>
</dbReference>
<dbReference type="PROSITE" id="PS00027">
    <property type="entry name" value="HOMEOBOX_1"/>
    <property type="match status" value="1"/>
</dbReference>
<feature type="compositionally biased region" description="Polar residues" evidence="6">
    <location>
        <begin position="242"/>
        <end position="258"/>
    </location>
</feature>
<dbReference type="InterPro" id="IPR017970">
    <property type="entry name" value="Homeobox_CS"/>
</dbReference>
<keyword evidence="3 4" id="KW-0539">Nucleus</keyword>
<keyword evidence="1 4" id="KW-0238">DNA-binding</keyword>
<dbReference type="GO" id="GO:0000978">
    <property type="term" value="F:RNA polymerase II cis-regulatory region sequence-specific DNA binding"/>
    <property type="evidence" value="ECO:0007669"/>
    <property type="project" value="TreeGrafter"/>
</dbReference>
<dbReference type="Pfam" id="PF00046">
    <property type="entry name" value="Homeodomain"/>
    <property type="match status" value="1"/>
</dbReference>
<gene>
    <name evidence="8" type="ORF">ECPE_LOCUS5127</name>
</gene>